<evidence type="ECO:0000256" key="4">
    <source>
        <dbReference type="ARBA" id="ARBA00023027"/>
    </source>
</evidence>
<evidence type="ECO:0000256" key="6">
    <source>
        <dbReference type="HAMAP-Rule" id="MF_01965"/>
    </source>
</evidence>
<evidence type="ECO:0000256" key="1">
    <source>
        <dbReference type="ARBA" id="ARBA00022741"/>
    </source>
</evidence>
<dbReference type="PROSITE" id="PS51383">
    <property type="entry name" value="YJEF_C_3"/>
    <property type="match status" value="1"/>
</dbReference>
<keyword evidence="5 6" id="KW-0456">Lyase</keyword>
<keyword evidence="3 6" id="KW-0521">NADP</keyword>
<dbReference type="Gene3D" id="3.40.1190.20">
    <property type="match status" value="1"/>
</dbReference>
<feature type="compositionally biased region" description="Basic and acidic residues" evidence="7">
    <location>
        <begin position="1"/>
        <end position="13"/>
    </location>
</feature>
<gene>
    <name evidence="6" type="primary">nnrD</name>
    <name evidence="9" type="ORF">FRC54_01715</name>
</gene>
<comment type="catalytic activity">
    <reaction evidence="6">
        <text>(6S)-NADHX + ADP = AMP + phosphate + NADH + H(+)</text>
        <dbReference type="Rhea" id="RHEA:32223"/>
        <dbReference type="ChEBI" id="CHEBI:15378"/>
        <dbReference type="ChEBI" id="CHEBI:43474"/>
        <dbReference type="ChEBI" id="CHEBI:57945"/>
        <dbReference type="ChEBI" id="CHEBI:64074"/>
        <dbReference type="ChEBI" id="CHEBI:456215"/>
        <dbReference type="ChEBI" id="CHEBI:456216"/>
        <dbReference type="EC" id="4.2.1.136"/>
    </reaction>
</comment>
<dbReference type="PANTHER" id="PTHR12592">
    <property type="entry name" value="ATP-DEPENDENT (S)-NAD(P)H-HYDRATE DEHYDRATASE FAMILY MEMBER"/>
    <property type="match status" value="1"/>
</dbReference>
<comment type="catalytic activity">
    <reaction evidence="6">
        <text>(6S)-NADPHX + ADP = AMP + phosphate + NADPH + H(+)</text>
        <dbReference type="Rhea" id="RHEA:32235"/>
        <dbReference type="ChEBI" id="CHEBI:15378"/>
        <dbReference type="ChEBI" id="CHEBI:43474"/>
        <dbReference type="ChEBI" id="CHEBI:57783"/>
        <dbReference type="ChEBI" id="CHEBI:64076"/>
        <dbReference type="ChEBI" id="CHEBI:456215"/>
        <dbReference type="ChEBI" id="CHEBI:456216"/>
        <dbReference type="EC" id="4.2.1.136"/>
    </reaction>
</comment>
<organism evidence="9 10">
    <name type="scientific">Candidatus Weimeria bifida</name>
    <dbReference type="NCBI Taxonomy" id="2599074"/>
    <lineage>
        <taxon>Bacteria</taxon>
        <taxon>Bacillati</taxon>
        <taxon>Bacillota</taxon>
        <taxon>Clostridia</taxon>
        <taxon>Lachnospirales</taxon>
        <taxon>Lachnospiraceae</taxon>
        <taxon>Candidatus Weimeria</taxon>
    </lineage>
</organism>
<feature type="domain" description="YjeF C-terminal" evidence="8">
    <location>
        <begin position="55"/>
        <end position="333"/>
    </location>
</feature>
<proteinExistence type="inferred from homology"/>
<evidence type="ECO:0000313" key="9">
    <source>
        <dbReference type="EMBL" id="MQN00700.1"/>
    </source>
</evidence>
<comment type="subunit">
    <text evidence="6">Homotetramer.</text>
</comment>
<keyword evidence="2 6" id="KW-0067">ATP-binding</keyword>
<dbReference type="EMBL" id="VOGC01000002">
    <property type="protein sequence ID" value="MQN00700.1"/>
    <property type="molecule type" value="Genomic_DNA"/>
</dbReference>
<dbReference type="PANTHER" id="PTHR12592:SF0">
    <property type="entry name" value="ATP-DEPENDENT (S)-NAD(P)H-HYDRATE DEHYDRATASE"/>
    <property type="match status" value="1"/>
</dbReference>
<name>A0A6N7IXI0_9FIRM</name>
<accession>A0A6N7IXI0</accession>
<feature type="binding site" evidence="6">
    <location>
        <position position="151"/>
    </location>
    <ligand>
        <name>(6S)-NADPHX</name>
        <dbReference type="ChEBI" id="CHEBI:64076"/>
    </ligand>
</feature>
<dbReference type="SUPFAM" id="SSF53613">
    <property type="entry name" value="Ribokinase-like"/>
    <property type="match status" value="1"/>
</dbReference>
<comment type="cofactor">
    <cofactor evidence="6">
        <name>Mg(2+)</name>
        <dbReference type="ChEBI" id="CHEBI:18420"/>
    </cofactor>
</comment>
<dbReference type="GO" id="GO:0005524">
    <property type="term" value="F:ATP binding"/>
    <property type="evidence" value="ECO:0007669"/>
    <property type="project" value="UniProtKB-KW"/>
</dbReference>
<comment type="caution">
    <text evidence="6">Lacks conserved residue(s) required for the propagation of feature annotation.</text>
</comment>
<keyword evidence="10" id="KW-1185">Reference proteome</keyword>
<comment type="caution">
    <text evidence="9">The sequence shown here is derived from an EMBL/GenBank/DDBJ whole genome shotgun (WGS) entry which is preliminary data.</text>
</comment>
<sequence>MKAEQKESGDRRSPMRSSISRRNQIKKRKADLAAARRKTAQKKAMMQMENLTTLTPAKVKRLLPKRIPGSNKGTYGKLLCIAGKKECAGCAILASEAALRSGLGMVKVLSAKSNFTALMSHVPEALFSSDTKKEALSGDFSWADAIVIGPGIGTGKKAAAVLADVLSTRGIPAVIDADGINLISEDEGLRDALREKAEEDTVILTPHLMEMSRFTGIPPALIKNDIANTALSYARSYNTVIALKDARTVTASPEGDLIKNTTGNNGMSTAGSGDVLAGLAGSLLAQGLNGFRAASIAVFLHGLAGDIAADRYGVRGMKAMDIAESLPEAFLKVEEDNGFLQDMR</sequence>
<dbReference type="EC" id="4.2.1.136" evidence="6"/>
<protein>
    <recommendedName>
        <fullName evidence="6">ADP-dependent (S)-NAD(P)H-hydrate dehydratase</fullName>
        <ecNumber evidence="6">4.2.1.136</ecNumber>
    </recommendedName>
    <alternativeName>
        <fullName evidence="6">ADP-dependent NAD(P)HX dehydratase</fullName>
    </alternativeName>
</protein>
<reference evidence="9" key="1">
    <citation type="journal article" date="2020" name="Appl. Environ. Microbiol.">
        <title>Medium-Chain Fatty Acid Synthesis by 'Candidatus Weimeria bifida' gen. nov., sp. nov., and 'Candidatus Pseudoramibacter fermentans' sp. nov.</title>
        <authorList>
            <person name="Scarborough M.J."/>
            <person name="Myers K.S."/>
            <person name="Donohue T.J."/>
            <person name="Noguera D.R."/>
        </authorList>
    </citation>
    <scope>NUCLEOTIDE SEQUENCE</scope>
    <source>
        <strain evidence="9">LCO1.1</strain>
    </source>
</reference>
<evidence type="ECO:0000256" key="3">
    <source>
        <dbReference type="ARBA" id="ARBA00022857"/>
    </source>
</evidence>
<dbReference type="AlphaFoldDB" id="A0A6N7IXI0"/>
<dbReference type="Proteomes" id="UP000460257">
    <property type="component" value="Unassembled WGS sequence"/>
</dbReference>
<comment type="function">
    <text evidence="6">Catalyzes the dehydration of the S-form of NAD(P)HX at the expense of ADP, which is converted to AMP. Together with NAD(P)HX epimerase, which catalyzes the epimerization of the S- and R-forms, the enzyme allows the repair of both epimers of NAD(P)HX, a damaged form of NAD(P)H that is a result of enzymatic or heat-dependent hydration.</text>
</comment>
<evidence type="ECO:0000256" key="5">
    <source>
        <dbReference type="ARBA" id="ARBA00023239"/>
    </source>
</evidence>
<dbReference type="GO" id="GO:0110051">
    <property type="term" value="P:metabolite repair"/>
    <property type="evidence" value="ECO:0007669"/>
    <property type="project" value="TreeGrafter"/>
</dbReference>
<feature type="binding site" evidence="6">
    <location>
        <begin position="244"/>
        <end position="248"/>
    </location>
    <ligand>
        <name>AMP</name>
        <dbReference type="ChEBI" id="CHEBI:456215"/>
    </ligand>
</feature>
<feature type="binding site" evidence="6">
    <location>
        <position position="207"/>
    </location>
    <ligand>
        <name>(6S)-NADPHX</name>
        <dbReference type="ChEBI" id="CHEBI:64076"/>
    </ligand>
</feature>
<dbReference type="GO" id="GO:0046496">
    <property type="term" value="P:nicotinamide nucleotide metabolic process"/>
    <property type="evidence" value="ECO:0007669"/>
    <property type="project" value="UniProtKB-UniRule"/>
</dbReference>
<keyword evidence="1 6" id="KW-0547">Nucleotide-binding</keyword>
<dbReference type="HAMAP" id="MF_01965">
    <property type="entry name" value="NADHX_dehydratase"/>
    <property type="match status" value="1"/>
</dbReference>
<feature type="region of interest" description="Disordered" evidence="7">
    <location>
        <begin position="1"/>
        <end position="29"/>
    </location>
</feature>
<evidence type="ECO:0000259" key="8">
    <source>
        <dbReference type="PROSITE" id="PS51383"/>
    </source>
</evidence>
<feature type="binding site" evidence="6">
    <location>
        <position position="273"/>
    </location>
    <ligand>
        <name>AMP</name>
        <dbReference type="ChEBI" id="CHEBI:456215"/>
    </ligand>
</feature>
<evidence type="ECO:0000313" key="10">
    <source>
        <dbReference type="Proteomes" id="UP000460257"/>
    </source>
</evidence>
<dbReference type="InterPro" id="IPR029056">
    <property type="entry name" value="Ribokinase-like"/>
</dbReference>
<dbReference type="NCBIfam" id="TIGR00196">
    <property type="entry name" value="yjeF_cterm"/>
    <property type="match status" value="1"/>
</dbReference>
<feature type="binding site" evidence="6">
    <location>
        <position position="274"/>
    </location>
    <ligand>
        <name>(6S)-NADPHX</name>
        <dbReference type="ChEBI" id="CHEBI:64076"/>
    </ligand>
</feature>
<dbReference type="Pfam" id="PF01256">
    <property type="entry name" value="Carb_kinase"/>
    <property type="match status" value="1"/>
</dbReference>
<evidence type="ECO:0000256" key="2">
    <source>
        <dbReference type="ARBA" id="ARBA00022840"/>
    </source>
</evidence>
<dbReference type="GO" id="GO:0052855">
    <property type="term" value="F:ADP-dependent NAD(P)H-hydrate dehydratase activity"/>
    <property type="evidence" value="ECO:0007669"/>
    <property type="project" value="UniProtKB-UniRule"/>
</dbReference>
<dbReference type="CDD" id="cd01171">
    <property type="entry name" value="YXKO-related"/>
    <property type="match status" value="1"/>
</dbReference>
<dbReference type="GO" id="GO:0052856">
    <property type="term" value="F:NAD(P)HX epimerase activity"/>
    <property type="evidence" value="ECO:0007669"/>
    <property type="project" value="TreeGrafter"/>
</dbReference>
<keyword evidence="4 6" id="KW-0520">NAD</keyword>
<comment type="similarity">
    <text evidence="6">Belongs to the NnrD/CARKD family.</text>
</comment>
<evidence type="ECO:0000256" key="7">
    <source>
        <dbReference type="SAM" id="MobiDB-lite"/>
    </source>
</evidence>
<dbReference type="InterPro" id="IPR000631">
    <property type="entry name" value="CARKD"/>
</dbReference>